<feature type="domain" description="MHD1" evidence="3">
    <location>
        <begin position="1003"/>
        <end position="1129"/>
    </location>
</feature>
<accession>R8BRH0</accession>
<dbReference type="RefSeq" id="XP_007913318.1">
    <property type="nucleotide sequence ID" value="XM_007915127.1"/>
</dbReference>
<dbReference type="HOGENOM" id="CLU_003023_0_0_1"/>
<dbReference type="CDD" id="cd04043">
    <property type="entry name" value="C2_Munc13_fungal"/>
    <property type="match status" value="1"/>
</dbReference>
<dbReference type="Gene3D" id="2.60.40.150">
    <property type="entry name" value="C2 domain"/>
    <property type="match status" value="1"/>
</dbReference>
<feature type="compositionally biased region" description="Polar residues" evidence="1">
    <location>
        <begin position="308"/>
        <end position="317"/>
    </location>
</feature>
<dbReference type="PROSITE" id="PS51259">
    <property type="entry name" value="MHD2"/>
    <property type="match status" value="1"/>
</dbReference>
<gene>
    <name evidence="5" type="ORF">UCRPA7_2563</name>
</gene>
<dbReference type="InterPro" id="IPR042171">
    <property type="entry name" value="Acyl-CoA_hotdog"/>
</dbReference>
<evidence type="ECO:0000259" key="4">
    <source>
        <dbReference type="PROSITE" id="PS51259"/>
    </source>
</evidence>
<evidence type="ECO:0000259" key="3">
    <source>
        <dbReference type="PROSITE" id="PS51258"/>
    </source>
</evidence>
<dbReference type="InterPro" id="IPR014772">
    <property type="entry name" value="Munc13_dom-2"/>
</dbReference>
<dbReference type="PANTHER" id="PTHR47263">
    <property type="entry name" value="ADENYLATE CYCLASE ACTIVATION PROTEIN GIT1"/>
    <property type="match status" value="1"/>
</dbReference>
<dbReference type="InterPro" id="IPR049449">
    <property type="entry name" value="TesB_ACOT8-like_N"/>
</dbReference>
<dbReference type="InterPro" id="IPR010439">
    <property type="entry name" value="MUN_dom"/>
</dbReference>
<proteinExistence type="predicted"/>
<dbReference type="OrthoDB" id="2015333at2759"/>
<dbReference type="KEGG" id="tmn:UCRPA7_2563"/>
<dbReference type="Proteomes" id="UP000014074">
    <property type="component" value="Unassembled WGS sequence"/>
</dbReference>
<dbReference type="Gene3D" id="1.10.357.50">
    <property type="match status" value="1"/>
</dbReference>
<dbReference type="SUPFAM" id="SSF49562">
    <property type="entry name" value="C2 domain (Calcium/lipid-binding domain, CaLB)"/>
    <property type="match status" value="1"/>
</dbReference>
<sequence length="1687" mass="191703">MATTVSSPDGFFIKRLSSHTYLVNLNHDYHADPAASNAGYIASSFLEVSRIHFSTTLAAYHQPHTVSVQLNFLRPVHGDLAIFRIKDVKLGGQISVVQVVLIQYYGDLFEPLTTLDPGRIGEEIATGYMTNANTATFKGPITNGPLELQPAPSPVDLERLRRDIDELWKFQGSMTSKGTDDSIDFFFERRASPYRQQVLDQWIRFSDREPFSNTSLGIVTDLCVPKFDFQGRAVSLNGGTVEGDGHSAAPLAYHTTTLVLNMDIKKTLPARGADFLFVRVHGGKLYVKMKRDIPASGRDAARLAAKMSSASSRSWKPNRSVNRVRDADRRSRAGSRAFQGVVSYEDAYSFALRIAFLHYLLQPKKRRKEYITTPKAPQRAHTSNITDLMKEFIPTGSSSSLSIKLPHSFRSSLEKRMQGVLVGTERLPGFNDAAVKRTFGEAYTAFTDSNFRKTIDKDRKLEPLVLIFYSSATKAQSRGKAPDDLGWKVLVDRHLALFVRLITNVLRDHGGDRDKPELMSRLNTLEQKLLRNDQDLFIDTGQDTEHKTIEVEVPLTYDVKDMPMVQIVAKIFGRFNSQVQAEIDVNRNLWTEEAALKDLKAYQHRLDSNMAGALRRQDFDVDEAFEEWRRGERTHLSSMMLDILTARPELSKTSTGSFEKPLPVRPTSTYGEDQAYSDLARMISSPDSGSGPLGLDSFSLSSMSLEDTASIRSVDEASYVFIPPDPRAYYKTILQHAMTFDQVHADPSVPYTPLSKQSVDLLTELCVHWRIPQFTRHVTFLEVAARKFLDQETTVEDLNAAFEFVKEPPPEPKKAPYIQHHHAAMQEIETARWTMVDFTVYQQTLSNLNEALLRDLYDLLLRCYEPKPPSVGVVMFVLMNHIYDDPSFSRKPEDEEAFAELLAEGLRQQAANVYREYLDREIPSSQEEWDFSHVVKLGKAAVALCQKIKNRYRKNPEIMGVSPFAVLVQTMFPNFEKDANVIIDRIVAVAKERDMEIDLQDGFDLYKELVEIRKIHVESLPGIPFAFHIESVLDEFVWRWINNAETRMEEFVEQAIKQDQFQVRTNGPDAVPSDADRHSVSIIDMFQLFNQTVDQVFQLEWDDDVHHAKFMTALAKAFASGIGRYCEIVEQRFAKEMDRQTAQELAAAQKTTQERFMQMAKDAWNAKERIEPFQFYAESFVKLNNIEYAMQALDKLEKSMNVEQCAEVLKKAEGPKEQIRRPNKYVFTIKIVEAEDIKACDPNGFSDPYVVLVDEYQKRLAKTRIIPKSLNPRWDESVDITVQGPVNVIATIWDYDTFGDHDFVGRTSLKLDPLHFSDYLPREFWLDLDTQGRLLLRVSMEGEKDDIQFHFGKAFRHLKRTERDMVRKITDKLTSHINASLSHEALKSLLSRGIAASIGNMWKGRKAAPPPLTQADIENALQALFTYFDENFAIMKQTLTDATMLAVMTRLWKEVLMAIENLLVPPLSEKPSSQKPLTQAELDVVYRWLQLLFDFFNAKDDHGEVLGVPADILKSPKWHELASLNFFYFDSTDNLIRTSERMVAATQQRAQQQYQAATAPAQNNRLSAPPTFGGTFHGTGGFGSMGTIRRGKSIMMSRNLVAMRQAKEEKRKEIQADPSDDMILRILRMRPEAAGYLKERHRQKERMAASQAAAMIVRQSIHQGWSGGGFGGIGGANAFGRNHLPRR</sequence>
<evidence type="ECO:0000259" key="2">
    <source>
        <dbReference type="PROSITE" id="PS50004"/>
    </source>
</evidence>
<dbReference type="PROSITE" id="PS51258">
    <property type="entry name" value="MHD1"/>
    <property type="match status" value="1"/>
</dbReference>
<dbReference type="SMART" id="SM00239">
    <property type="entry name" value="C2"/>
    <property type="match status" value="1"/>
</dbReference>
<dbReference type="Gene3D" id="1.20.58.1100">
    <property type="match status" value="1"/>
</dbReference>
<feature type="domain" description="C2" evidence="2">
    <location>
        <begin position="1204"/>
        <end position="1326"/>
    </location>
</feature>
<organism evidence="5 6">
    <name type="scientific">Phaeoacremonium minimum (strain UCR-PA7)</name>
    <name type="common">Esca disease fungus</name>
    <name type="synonym">Togninia minima</name>
    <dbReference type="NCBI Taxonomy" id="1286976"/>
    <lineage>
        <taxon>Eukaryota</taxon>
        <taxon>Fungi</taxon>
        <taxon>Dikarya</taxon>
        <taxon>Ascomycota</taxon>
        <taxon>Pezizomycotina</taxon>
        <taxon>Sordariomycetes</taxon>
        <taxon>Sordariomycetidae</taxon>
        <taxon>Togniniales</taxon>
        <taxon>Togniniaceae</taxon>
        <taxon>Phaeoacremonium</taxon>
    </lineage>
</organism>
<dbReference type="EMBL" id="KB932943">
    <property type="protein sequence ID" value="EOO01924.1"/>
    <property type="molecule type" value="Genomic_DNA"/>
</dbReference>
<dbReference type="GeneID" id="19322825"/>
<protein>
    <submittedName>
        <fullName evidence="5">Putative c2 domain containing protein</fullName>
    </submittedName>
</protein>
<dbReference type="PANTHER" id="PTHR47263:SF1">
    <property type="entry name" value="C2 DOMAIN PROTEIN (AFU_ORTHOLOGUE AFUA_7G02350)"/>
    <property type="match status" value="1"/>
</dbReference>
<reference evidence="6" key="1">
    <citation type="journal article" date="2013" name="Genome Announc.">
        <title>Draft genome sequence of the ascomycete Phaeoacremonium aleophilum strain UCR-PA7, a causal agent of the esca disease complex in grapevines.</title>
        <authorList>
            <person name="Blanco-Ulate B."/>
            <person name="Rolshausen P."/>
            <person name="Cantu D."/>
        </authorList>
    </citation>
    <scope>NUCLEOTIDE SEQUENCE [LARGE SCALE GENOMIC DNA]</scope>
    <source>
        <strain evidence="6">UCR-PA7</strain>
    </source>
</reference>
<dbReference type="eggNOG" id="ENOG502QQWJ">
    <property type="taxonomic scope" value="Eukaryota"/>
</dbReference>
<evidence type="ECO:0000256" key="1">
    <source>
        <dbReference type="SAM" id="MobiDB-lite"/>
    </source>
</evidence>
<dbReference type="InterPro" id="IPR000008">
    <property type="entry name" value="C2_dom"/>
</dbReference>
<dbReference type="PROSITE" id="PS50004">
    <property type="entry name" value="C2"/>
    <property type="match status" value="1"/>
</dbReference>
<dbReference type="InterPro" id="IPR014770">
    <property type="entry name" value="Munc13_1"/>
</dbReference>
<evidence type="ECO:0000313" key="6">
    <source>
        <dbReference type="Proteomes" id="UP000014074"/>
    </source>
</evidence>
<dbReference type="InterPro" id="IPR052811">
    <property type="entry name" value="Glucose_resp_signaling"/>
</dbReference>
<dbReference type="Pfam" id="PF13622">
    <property type="entry name" value="4HBT_3"/>
    <property type="match status" value="1"/>
</dbReference>
<feature type="region of interest" description="Disordered" evidence="1">
    <location>
        <begin position="308"/>
        <end position="328"/>
    </location>
</feature>
<dbReference type="InterPro" id="IPR035892">
    <property type="entry name" value="C2_domain_sf"/>
</dbReference>
<evidence type="ECO:0000313" key="5">
    <source>
        <dbReference type="EMBL" id="EOO01924.1"/>
    </source>
</evidence>
<feature type="domain" description="MHD2" evidence="4">
    <location>
        <begin position="1418"/>
        <end position="1539"/>
    </location>
</feature>
<keyword evidence="6" id="KW-1185">Reference proteome</keyword>
<dbReference type="Gene3D" id="2.40.160.210">
    <property type="entry name" value="Acyl-CoA thioesterase, double hotdog domain"/>
    <property type="match status" value="1"/>
</dbReference>
<name>R8BRH0_PHAM7</name>
<dbReference type="Pfam" id="PF00168">
    <property type="entry name" value="C2"/>
    <property type="match status" value="1"/>
</dbReference>
<dbReference type="Pfam" id="PF06292">
    <property type="entry name" value="MUN"/>
    <property type="match status" value="1"/>
</dbReference>